<dbReference type="PANTHER" id="PTHR30344:SF1">
    <property type="entry name" value="6-PHOSPHOGLUCONOLACTONASE"/>
    <property type="match status" value="1"/>
</dbReference>
<dbReference type="PANTHER" id="PTHR30344">
    <property type="entry name" value="6-PHOSPHOGLUCONOLACTONASE-RELATED"/>
    <property type="match status" value="1"/>
</dbReference>
<dbReference type="InterPro" id="IPR011048">
    <property type="entry name" value="Haem_d1_sf"/>
</dbReference>
<keyword evidence="2" id="KW-0313">Glucose metabolism</keyword>
<gene>
    <name evidence="3" type="ORF">SAMN05444266_104117</name>
</gene>
<dbReference type="RefSeq" id="WP_073080690.1">
    <property type="nucleotide sequence ID" value="NZ_FRBL01000004.1"/>
</dbReference>
<dbReference type="FunFam" id="2.130.10.10:FF:000306">
    <property type="entry name" value="3-carboxymuconate cyclase"/>
    <property type="match status" value="1"/>
</dbReference>
<dbReference type="SUPFAM" id="SSF51004">
    <property type="entry name" value="C-terminal (heme d1) domain of cytochrome cd1-nitrite reductase"/>
    <property type="match status" value="1"/>
</dbReference>
<protein>
    <submittedName>
        <fullName evidence="3">6-phosphogluconolactonase</fullName>
    </submittedName>
</protein>
<dbReference type="Proteomes" id="UP000184420">
    <property type="component" value="Unassembled WGS sequence"/>
</dbReference>
<proteinExistence type="inferred from homology"/>
<dbReference type="STRING" id="1419482.SAMN05444266_104117"/>
<dbReference type="AlphaFoldDB" id="A0A1M7BXS2"/>
<dbReference type="InterPro" id="IPR050282">
    <property type="entry name" value="Cycloisomerase_2"/>
</dbReference>
<evidence type="ECO:0000256" key="2">
    <source>
        <dbReference type="ARBA" id="ARBA00022526"/>
    </source>
</evidence>
<dbReference type="EMBL" id="FRBL01000004">
    <property type="protein sequence ID" value="SHL59693.1"/>
    <property type="molecule type" value="Genomic_DNA"/>
</dbReference>
<reference evidence="3 4" key="1">
    <citation type="submission" date="2016-11" db="EMBL/GenBank/DDBJ databases">
        <authorList>
            <person name="Jaros S."/>
            <person name="Januszkiewicz K."/>
            <person name="Wedrychowicz H."/>
        </authorList>
    </citation>
    <scope>NUCLEOTIDE SEQUENCE [LARGE SCALE GENOMIC DNA]</scope>
    <source>
        <strain evidence="3 4">DSM 27406</strain>
    </source>
</reference>
<organism evidence="3 4">
    <name type="scientific">Chitinophaga jiangningensis</name>
    <dbReference type="NCBI Taxonomy" id="1419482"/>
    <lineage>
        <taxon>Bacteria</taxon>
        <taxon>Pseudomonadati</taxon>
        <taxon>Bacteroidota</taxon>
        <taxon>Chitinophagia</taxon>
        <taxon>Chitinophagales</taxon>
        <taxon>Chitinophagaceae</taxon>
        <taxon>Chitinophaga</taxon>
    </lineage>
</organism>
<name>A0A1M7BXS2_9BACT</name>
<keyword evidence="2" id="KW-0119">Carbohydrate metabolism</keyword>
<dbReference type="InterPro" id="IPR019405">
    <property type="entry name" value="Lactonase_7-beta_prop"/>
</dbReference>
<comment type="similarity">
    <text evidence="1">Belongs to the cycloisomerase 2 family.</text>
</comment>
<dbReference type="Pfam" id="PF10282">
    <property type="entry name" value="Lactonase"/>
    <property type="match status" value="1"/>
</dbReference>
<dbReference type="GO" id="GO:0005829">
    <property type="term" value="C:cytosol"/>
    <property type="evidence" value="ECO:0007669"/>
    <property type="project" value="TreeGrafter"/>
</dbReference>
<evidence type="ECO:0000313" key="3">
    <source>
        <dbReference type="EMBL" id="SHL59693.1"/>
    </source>
</evidence>
<dbReference type="InterPro" id="IPR015943">
    <property type="entry name" value="WD40/YVTN_repeat-like_dom_sf"/>
</dbReference>
<dbReference type="OrthoDB" id="9790815at2"/>
<dbReference type="Gene3D" id="2.130.10.10">
    <property type="entry name" value="YVTN repeat-like/Quinoprotein amine dehydrogenase"/>
    <property type="match status" value="1"/>
</dbReference>
<dbReference type="GO" id="GO:0017057">
    <property type="term" value="F:6-phosphogluconolactonase activity"/>
    <property type="evidence" value="ECO:0007669"/>
    <property type="project" value="TreeGrafter"/>
</dbReference>
<evidence type="ECO:0000256" key="1">
    <source>
        <dbReference type="ARBA" id="ARBA00005564"/>
    </source>
</evidence>
<accession>A0A1M7BXS2</accession>
<dbReference type="GO" id="GO:0006006">
    <property type="term" value="P:glucose metabolic process"/>
    <property type="evidence" value="ECO:0007669"/>
    <property type="project" value="UniProtKB-KW"/>
</dbReference>
<evidence type="ECO:0000313" key="4">
    <source>
        <dbReference type="Proteomes" id="UP000184420"/>
    </source>
</evidence>
<keyword evidence="4" id="KW-1185">Reference proteome</keyword>
<sequence>MKRIFQRYATLSAFALLPFGLIYGQQKPKPHHMSGKPSNAPYLLLGTYTNSGQSKGIYVYHFNTQTGEATPVSEAVTTNPSYLAVSPDHRFVYAVNEDSGPGGVSSFAFDHSTGQLRFINKVPSEGQWPCYVSASSNGKFIAVANYGSGNAVVFPVSKGSIGAPADQVQHTGTGPVADRQEKAHAHAAIFSPDNKYLFVNDLGIDKIMCYNFAASTGKLSPATAPFVQVKPGSGPRHMVFDASGKFAYLMTELSGEVLVYNYADGRFTLLQTISSHPADFKGKIGSADIHLSPDGNFLYASNRGDANSLAIFRRDKASGKLSVAGFQSTLGVMPRNFNFDPGGNFLLAAHQESNDVVIFKVDKQTGSLTDTGKRIKVGSPVCVQWISSR</sequence>